<keyword evidence="7" id="KW-1185">Reference proteome</keyword>
<evidence type="ECO:0000259" key="5">
    <source>
        <dbReference type="Pfam" id="PF00413"/>
    </source>
</evidence>
<dbReference type="EMBL" id="JAVTLL010000012">
    <property type="protein sequence ID" value="MDT7842840.1"/>
    <property type="molecule type" value="Genomic_DNA"/>
</dbReference>
<dbReference type="SUPFAM" id="SSF55486">
    <property type="entry name" value="Metalloproteases ('zincins'), catalytic domain"/>
    <property type="match status" value="1"/>
</dbReference>
<dbReference type="Proteomes" id="UP001257948">
    <property type="component" value="Unassembled WGS sequence"/>
</dbReference>
<comment type="caution">
    <text evidence="6">The sequence shown here is derived from an EMBL/GenBank/DDBJ whole genome shotgun (WGS) entry which is preliminary data.</text>
</comment>
<dbReference type="Pfam" id="PF00413">
    <property type="entry name" value="Peptidase_M10"/>
    <property type="match status" value="1"/>
</dbReference>
<name>A0ABU3LUD1_9ACTN</name>
<evidence type="ECO:0000313" key="7">
    <source>
        <dbReference type="Proteomes" id="UP001257948"/>
    </source>
</evidence>
<organism evidence="6 7">
    <name type="scientific">Streptomyces justiciae</name>
    <dbReference type="NCBI Taxonomy" id="2780140"/>
    <lineage>
        <taxon>Bacteria</taxon>
        <taxon>Bacillati</taxon>
        <taxon>Actinomycetota</taxon>
        <taxon>Actinomycetes</taxon>
        <taxon>Kitasatosporales</taxon>
        <taxon>Streptomycetaceae</taxon>
        <taxon>Streptomyces</taxon>
    </lineage>
</organism>
<proteinExistence type="predicted"/>
<dbReference type="InterPro" id="IPR024079">
    <property type="entry name" value="MetalloPept_cat_dom_sf"/>
</dbReference>
<dbReference type="SUPFAM" id="SSF50939">
    <property type="entry name" value="Sialidases"/>
    <property type="match status" value="1"/>
</dbReference>
<gene>
    <name evidence="6" type="ORF">RQC66_19115</name>
</gene>
<evidence type="ECO:0000256" key="3">
    <source>
        <dbReference type="ARBA" id="ARBA00022801"/>
    </source>
</evidence>
<keyword evidence="2" id="KW-0479">Metal-binding</keyword>
<sequence>MGDQAFWNAGDRPRIFINWQSFTAQGISNDWQGPVTDAVINAYTRWQNAGVDCRFQFWNYTDRTEPQDGEILISMNERHFDTSRVASTFGSWRKFSLVVHRRNGADLTPWPLVPFNAQPGQIDLQGIFQHELGHCYWLDHSSAARDVMYGSYSYHSNRFGPWEGDVAKAKAIYRDFDRNRLREFRSVDGGGSWFAQGTQLTDHNNYQARTCLTPGVTSIGTSGLYALGWSHPNRIPTWLRTDGVNFLFNGWVYYGGERSVHGPALADEPGGLMLMAWVHNDYDGTVRLVRSTNQGQSWAWANTPAGATTFGTPGLASTVVNGRRAWVLAWAHFDRADHPGTGRIRASVSYDDGWTWSTPAVVPTSYDYKSLAGVSLGAAPDNRLVLGFSWAGPDINSMNLVRSLDCEVSGDRLVQRGTGYSNDRTRTQPAVTYDPGRNLFHLSFREQNFLTSLRVAQKEWLKTSWSAAQQLPNSTSSTAPALAHSRVGNNLLLWYGGE</sequence>
<dbReference type="InterPro" id="IPR036278">
    <property type="entry name" value="Sialidase_sf"/>
</dbReference>
<dbReference type="Gene3D" id="2.120.10.10">
    <property type="match status" value="1"/>
</dbReference>
<evidence type="ECO:0000256" key="2">
    <source>
        <dbReference type="ARBA" id="ARBA00022723"/>
    </source>
</evidence>
<evidence type="ECO:0000256" key="4">
    <source>
        <dbReference type="ARBA" id="ARBA00022833"/>
    </source>
</evidence>
<dbReference type="GO" id="GO:0008237">
    <property type="term" value="F:metallopeptidase activity"/>
    <property type="evidence" value="ECO:0007669"/>
    <property type="project" value="UniProtKB-KW"/>
</dbReference>
<dbReference type="CDD" id="cd15482">
    <property type="entry name" value="Sialidase_non-viral"/>
    <property type="match status" value="1"/>
</dbReference>
<evidence type="ECO:0000313" key="6">
    <source>
        <dbReference type="EMBL" id="MDT7842840.1"/>
    </source>
</evidence>
<dbReference type="EC" id="3.4.24.-" evidence="6"/>
<keyword evidence="4" id="KW-0862">Zinc</keyword>
<feature type="domain" description="Peptidase M10 metallopeptidase" evidence="5">
    <location>
        <begin position="117"/>
        <end position="173"/>
    </location>
</feature>
<keyword evidence="6" id="KW-0482">Metalloprotease</keyword>
<dbReference type="Gene3D" id="3.40.390.10">
    <property type="entry name" value="Collagenase (Catalytic Domain)"/>
    <property type="match status" value="1"/>
</dbReference>
<accession>A0ABU3LUD1</accession>
<evidence type="ECO:0000256" key="1">
    <source>
        <dbReference type="ARBA" id="ARBA00022670"/>
    </source>
</evidence>
<reference evidence="7" key="1">
    <citation type="submission" date="2023-07" db="EMBL/GenBank/DDBJ databases">
        <title>Draft genome sequence of the endophytic actinobacterium Streptomyces justiciae WPN32, a potential antibiotic producer.</title>
        <authorList>
            <person name="Yasawong M."/>
            <person name="Pana W."/>
            <person name="Ganta P."/>
            <person name="Santapan N."/>
            <person name="Songngamsuk T."/>
            <person name="Phatcharaharikarn M."/>
            <person name="Kerdtoob S."/>
            <person name="Nantapong N."/>
        </authorList>
    </citation>
    <scope>NUCLEOTIDE SEQUENCE [LARGE SCALE GENOMIC DNA]</scope>
    <source>
        <strain evidence="7">WPN32</strain>
    </source>
</reference>
<dbReference type="RefSeq" id="WP_314202474.1">
    <property type="nucleotide sequence ID" value="NZ_JAVTLL010000012.1"/>
</dbReference>
<protein>
    <submittedName>
        <fullName evidence="6">Matrixin family metalloprotease</fullName>
        <ecNumber evidence="6">3.4.24.-</ecNumber>
    </submittedName>
</protein>
<dbReference type="InterPro" id="IPR001818">
    <property type="entry name" value="Pept_M10_metallopeptidase"/>
</dbReference>
<keyword evidence="1" id="KW-0645">Protease</keyword>
<keyword evidence="3 6" id="KW-0378">Hydrolase</keyword>